<comment type="caution">
    <text evidence="2">The sequence shown here is derived from an EMBL/GenBank/DDBJ whole genome shotgun (WGS) entry which is preliminary data.</text>
</comment>
<name>A0A426YPV7_ENSVE</name>
<evidence type="ECO:0000313" key="2">
    <source>
        <dbReference type="EMBL" id="RRT53750.1"/>
    </source>
</evidence>
<protein>
    <submittedName>
        <fullName evidence="2">Uncharacterized protein</fullName>
    </submittedName>
</protein>
<reference evidence="2 3" key="1">
    <citation type="journal article" date="2014" name="Agronomy (Basel)">
        <title>A Draft Genome Sequence for Ensete ventricosum, the Drought-Tolerant Tree Against Hunger.</title>
        <authorList>
            <person name="Harrison J."/>
            <person name="Moore K.A."/>
            <person name="Paszkiewicz K."/>
            <person name="Jones T."/>
            <person name="Grant M."/>
            <person name="Ambacheew D."/>
            <person name="Muzemil S."/>
            <person name="Studholme D.J."/>
        </authorList>
    </citation>
    <scope>NUCLEOTIDE SEQUENCE [LARGE SCALE GENOMIC DNA]</scope>
</reference>
<dbReference type="Proteomes" id="UP000287651">
    <property type="component" value="Unassembled WGS sequence"/>
</dbReference>
<proteinExistence type="predicted"/>
<dbReference type="AlphaFoldDB" id="A0A426YPV7"/>
<gene>
    <name evidence="2" type="ORF">B296_00008142</name>
</gene>
<accession>A0A426YPV7</accession>
<dbReference type="EMBL" id="AMZH03010974">
    <property type="protein sequence ID" value="RRT53750.1"/>
    <property type="molecule type" value="Genomic_DNA"/>
</dbReference>
<evidence type="ECO:0000256" key="1">
    <source>
        <dbReference type="SAM" id="MobiDB-lite"/>
    </source>
</evidence>
<evidence type="ECO:0000313" key="3">
    <source>
        <dbReference type="Proteomes" id="UP000287651"/>
    </source>
</evidence>
<feature type="region of interest" description="Disordered" evidence="1">
    <location>
        <begin position="52"/>
        <end position="71"/>
    </location>
</feature>
<sequence length="71" mass="7809">MVAPARGSAAYRKGDIACIGGTLCMWRRHTSNRLNSRWCRFGDHLRTRQRAASVRVTPTTKATTTCGKAGD</sequence>
<organism evidence="2 3">
    <name type="scientific">Ensete ventricosum</name>
    <name type="common">Abyssinian banana</name>
    <name type="synonym">Musa ensete</name>
    <dbReference type="NCBI Taxonomy" id="4639"/>
    <lineage>
        <taxon>Eukaryota</taxon>
        <taxon>Viridiplantae</taxon>
        <taxon>Streptophyta</taxon>
        <taxon>Embryophyta</taxon>
        <taxon>Tracheophyta</taxon>
        <taxon>Spermatophyta</taxon>
        <taxon>Magnoliopsida</taxon>
        <taxon>Liliopsida</taxon>
        <taxon>Zingiberales</taxon>
        <taxon>Musaceae</taxon>
        <taxon>Ensete</taxon>
    </lineage>
</organism>